<evidence type="ECO:0000313" key="2">
    <source>
        <dbReference type="EMBL" id="VEJ35857.1"/>
    </source>
</evidence>
<evidence type="ECO:0008006" key="4">
    <source>
        <dbReference type="Google" id="ProtNLM"/>
    </source>
</evidence>
<dbReference type="Proteomes" id="UP000269544">
    <property type="component" value="Chromosome"/>
</dbReference>
<keyword evidence="1" id="KW-0472">Membrane</keyword>
<dbReference type="RefSeq" id="WP_164715237.1">
    <property type="nucleotide sequence ID" value="NZ_JAUSWF010000003.1"/>
</dbReference>
<dbReference type="KEGG" id="piv:NCTC13079_01041"/>
<name>A0A3S5AJN0_9FIRM</name>
<reference evidence="2 3" key="1">
    <citation type="submission" date="2018-12" db="EMBL/GenBank/DDBJ databases">
        <authorList>
            <consortium name="Pathogen Informatics"/>
        </authorList>
    </citation>
    <scope>NUCLEOTIDE SEQUENCE [LARGE SCALE GENOMIC DNA]</scope>
    <source>
        <strain evidence="2 3">NCTC13079</strain>
    </source>
</reference>
<protein>
    <recommendedName>
        <fullName evidence="4">DUF4330 domain-containing protein</fullName>
    </recommendedName>
</protein>
<dbReference type="EMBL" id="LR134523">
    <property type="protein sequence ID" value="VEJ35857.1"/>
    <property type="molecule type" value="Genomic_DNA"/>
</dbReference>
<proteinExistence type="predicted"/>
<feature type="transmembrane region" description="Helical" evidence="1">
    <location>
        <begin position="12"/>
        <end position="32"/>
    </location>
</feature>
<dbReference type="AlphaFoldDB" id="A0A3S5AJN0"/>
<dbReference type="InterPro" id="IPR025480">
    <property type="entry name" value="DUF4330"/>
</dbReference>
<organism evidence="2 3">
    <name type="scientific">Aedoeadaptatus ivorii</name>
    <dbReference type="NCBI Taxonomy" id="54006"/>
    <lineage>
        <taxon>Bacteria</taxon>
        <taxon>Bacillati</taxon>
        <taxon>Bacillota</taxon>
        <taxon>Tissierellia</taxon>
        <taxon>Tissierellales</taxon>
        <taxon>Peptoniphilaceae</taxon>
        <taxon>Aedoeadaptatus</taxon>
    </lineage>
</organism>
<evidence type="ECO:0000313" key="3">
    <source>
        <dbReference type="Proteomes" id="UP000269544"/>
    </source>
</evidence>
<keyword evidence="3" id="KW-1185">Reference proteome</keyword>
<keyword evidence="1" id="KW-1133">Transmembrane helix</keyword>
<dbReference type="Pfam" id="PF14221">
    <property type="entry name" value="DUF4330"/>
    <property type="match status" value="1"/>
</dbReference>
<gene>
    <name evidence="2" type="ORF">NCTC13079_01041</name>
</gene>
<accession>A0A3S5AJN0</accession>
<keyword evidence="1" id="KW-0812">Transmembrane</keyword>
<sequence>MIDNKGRIFGKINIIDLLFLLILLVALIGGFFRFRNSAVSVEKTAPGKMTMLIDNVRTPTVENIQEGQDLYHYDKGVFLGKIVGKRVVPFEKEVDYEGTWVKAEVPDRYTVYIDLDVNVTESDKSYRVGGEEIRVGNEYRVKSKQSSFTGVCVGIRVDGE</sequence>
<evidence type="ECO:0000256" key="1">
    <source>
        <dbReference type="SAM" id="Phobius"/>
    </source>
</evidence>